<gene>
    <name evidence="2" type="ORF">RFI_25075</name>
</gene>
<evidence type="ECO:0000256" key="1">
    <source>
        <dbReference type="SAM" id="Phobius"/>
    </source>
</evidence>
<dbReference type="AlphaFoldDB" id="X6MGX4"/>
<feature type="non-terminal residue" evidence="2">
    <location>
        <position position="1"/>
    </location>
</feature>
<feature type="transmembrane region" description="Helical" evidence="1">
    <location>
        <begin position="239"/>
        <end position="257"/>
    </location>
</feature>
<organism evidence="2 3">
    <name type="scientific">Reticulomyxa filosa</name>
    <dbReference type="NCBI Taxonomy" id="46433"/>
    <lineage>
        <taxon>Eukaryota</taxon>
        <taxon>Sar</taxon>
        <taxon>Rhizaria</taxon>
        <taxon>Retaria</taxon>
        <taxon>Foraminifera</taxon>
        <taxon>Monothalamids</taxon>
        <taxon>Reticulomyxidae</taxon>
        <taxon>Reticulomyxa</taxon>
    </lineage>
</organism>
<feature type="transmembrane region" description="Helical" evidence="1">
    <location>
        <begin position="211"/>
        <end position="233"/>
    </location>
</feature>
<sequence>SQDQLIPGTSMPISKMDRAFSAPEEEPLPALPFELELQNYQNAIKSGHRRDTVQEQVTTSCMSWLISFSFCCPNFSQYLALEDDSRRLKLIGRVPRENFPNDISPPVFCVRHFQVKRSFHFDKFLFALLNAIIFPLVLVIQTFVFLIYSSSWYASPLFFFLENDTSAYPQVSVMFDYLAPIVGRDHSDLTKFEDVRQWFLTQTIPQKIARILLTPIVCALFGMAFFSGYQIYVKEDTKVQLYGQSRSFLIFFFFLILKKKKKNK</sequence>
<keyword evidence="3" id="KW-1185">Reference proteome</keyword>
<dbReference type="EMBL" id="ASPP01021533">
    <property type="protein sequence ID" value="ETO12305.1"/>
    <property type="molecule type" value="Genomic_DNA"/>
</dbReference>
<keyword evidence="1" id="KW-1133">Transmembrane helix</keyword>
<accession>X6MGX4</accession>
<reference evidence="2 3" key="1">
    <citation type="journal article" date="2013" name="Curr. Biol.">
        <title>The Genome of the Foraminiferan Reticulomyxa filosa.</title>
        <authorList>
            <person name="Glockner G."/>
            <person name="Hulsmann N."/>
            <person name="Schleicher M."/>
            <person name="Noegel A.A."/>
            <person name="Eichinger L."/>
            <person name="Gallinger C."/>
            <person name="Pawlowski J."/>
            <person name="Sierra R."/>
            <person name="Euteneuer U."/>
            <person name="Pillet L."/>
            <person name="Moustafa A."/>
            <person name="Platzer M."/>
            <person name="Groth M."/>
            <person name="Szafranski K."/>
            <person name="Schliwa M."/>
        </authorList>
    </citation>
    <scope>NUCLEOTIDE SEQUENCE [LARGE SCALE GENOMIC DNA]</scope>
</reference>
<dbReference type="Proteomes" id="UP000023152">
    <property type="component" value="Unassembled WGS sequence"/>
</dbReference>
<comment type="caution">
    <text evidence="2">The sequence shown here is derived from an EMBL/GenBank/DDBJ whole genome shotgun (WGS) entry which is preliminary data.</text>
</comment>
<evidence type="ECO:0000313" key="2">
    <source>
        <dbReference type="EMBL" id="ETO12305.1"/>
    </source>
</evidence>
<proteinExistence type="predicted"/>
<name>X6MGX4_RETFI</name>
<keyword evidence="1" id="KW-0812">Transmembrane</keyword>
<keyword evidence="1" id="KW-0472">Membrane</keyword>
<feature type="transmembrane region" description="Helical" evidence="1">
    <location>
        <begin position="124"/>
        <end position="147"/>
    </location>
</feature>
<protein>
    <submittedName>
        <fullName evidence="2">Uncharacterized protein</fullName>
    </submittedName>
</protein>
<evidence type="ECO:0000313" key="3">
    <source>
        <dbReference type="Proteomes" id="UP000023152"/>
    </source>
</evidence>